<name>A0ABN2WDH6_9MICO</name>
<evidence type="ECO:0000313" key="2">
    <source>
        <dbReference type="EMBL" id="GAA2089210.1"/>
    </source>
</evidence>
<gene>
    <name evidence="2" type="ORF">GCM10009823_04830</name>
</gene>
<dbReference type="EMBL" id="BAAAPZ010000002">
    <property type="protein sequence ID" value="GAA2089210.1"/>
    <property type="molecule type" value="Genomic_DNA"/>
</dbReference>
<accession>A0ABN2WDH6</accession>
<keyword evidence="3" id="KW-1185">Reference proteome</keyword>
<dbReference type="Pfam" id="PF00583">
    <property type="entry name" value="Acetyltransf_1"/>
    <property type="match status" value="1"/>
</dbReference>
<dbReference type="InterPro" id="IPR000182">
    <property type="entry name" value="GNAT_dom"/>
</dbReference>
<comment type="caution">
    <text evidence="2">The sequence shown here is derived from an EMBL/GenBank/DDBJ whole genome shotgun (WGS) entry which is preliminary data.</text>
</comment>
<reference evidence="2 3" key="1">
    <citation type="journal article" date="2019" name="Int. J. Syst. Evol. Microbiol.">
        <title>The Global Catalogue of Microorganisms (GCM) 10K type strain sequencing project: providing services to taxonomists for standard genome sequencing and annotation.</title>
        <authorList>
            <consortium name="The Broad Institute Genomics Platform"/>
            <consortium name="The Broad Institute Genome Sequencing Center for Infectious Disease"/>
            <person name="Wu L."/>
            <person name="Ma J."/>
        </authorList>
    </citation>
    <scope>NUCLEOTIDE SEQUENCE [LARGE SCALE GENOMIC DNA]</scope>
    <source>
        <strain evidence="2 3">JCM 15900</strain>
    </source>
</reference>
<evidence type="ECO:0000313" key="3">
    <source>
        <dbReference type="Proteomes" id="UP001500984"/>
    </source>
</evidence>
<dbReference type="SUPFAM" id="SSF55729">
    <property type="entry name" value="Acyl-CoA N-acyltransferases (Nat)"/>
    <property type="match status" value="1"/>
</dbReference>
<dbReference type="Gene3D" id="3.40.630.30">
    <property type="match status" value="1"/>
</dbReference>
<proteinExistence type="predicted"/>
<protein>
    <recommendedName>
        <fullName evidence="1">N-acetyltransferase domain-containing protein</fullName>
    </recommendedName>
</protein>
<dbReference type="PROSITE" id="PS51186">
    <property type="entry name" value="GNAT"/>
    <property type="match status" value="1"/>
</dbReference>
<evidence type="ECO:0000259" key="1">
    <source>
        <dbReference type="PROSITE" id="PS51186"/>
    </source>
</evidence>
<organism evidence="2 3">
    <name type="scientific">Brevibacterium salitolerans</name>
    <dbReference type="NCBI Taxonomy" id="1403566"/>
    <lineage>
        <taxon>Bacteria</taxon>
        <taxon>Bacillati</taxon>
        <taxon>Actinomycetota</taxon>
        <taxon>Actinomycetes</taxon>
        <taxon>Micrococcales</taxon>
        <taxon>Brevibacteriaceae</taxon>
        <taxon>Brevibacterium</taxon>
    </lineage>
</organism>
<feature type="domain" description="N-acetyltransferase" evidence="1">
    <location>
        <begin position="12"/>
        <end position="169"/>
    </location>
</feature>
<dbReference type="Proteomes" id="UP001500984">
    <property type="component" value="Unassembled WGS sequence"/>
</dbReference>
<sequence length="170" mass="19135">MNSDVQTRLHVTVASDADRDVLERLWVMFSHDLSQYNHALPDHDGRFRQERLDAALGGETGWVARLIHLGGSPVGFAVLRALDNSPHVINSFFLVHGARRRGIGTLTVKCIVEEFPGRWSVAFQDTNEPAAAFWQRVCNSIDPAAMKEHRPVPGRPELRPDTWIEFTVRG</sequence>
<dbReference type="InterPro" id="IPR016181">
    <property type="entry name" value="Acyl_CoA_acyltransferase"/>
</dbReference>